<accession>A0A381VKR4</accession>
<reference evidence="2" key="1">
    <citation type="submission" date="2018-05" db="EMBL/GenBank/DDBJ databases">
        <authorList>
            <person name="Lanie J.A."/>
            <person name="Ng W.-L."/>
            <person name="Kazmierczak K.M."/>
            <person name="Andrzejewski T.M."/>
            <person name="Davidsen T.M."/>
            <person name="Wayne K.J."/>
            <person name="Tettelin H."/>
            <person name="Glass J.I."/>
            <person name="Rusch D."/>
            <person name="Podicherti R."/>
            <person name="Tsui H.-C.T."/>
            <person name="Winkler M.E."/>
        </authorList>
    </citation>
    <scope>NUCLEOTIDE SEQUENCE</scope>
</reference>
<evidence type="ECO:0000256" key="1">
    <source>
        <dbReference type="SAM" id="MobiDB-lite"/>
    </source>
</evidence>
<feature type="compositionally biased region" description="Pro residues" evidence="1">
    <location>
        <begin position="14"/>
        <end position="23"/>
    </location>
</feature>
<dbReference type="AlphaFoldDB" id="A0A381VKR4"/>
<gene>
    <name evidence="2" type="ORF">METZ01_LOCUS93789</name>
</gene>
<sequence>MGKSIVASLESLLPPNPKPRPPR</sequence>
<dbReference type="EMBL" id="UINC01009116">
    <property type="protein sequence ID" value="SVA40935.1"/>
    <property type="molecule type" value="Genomic_DNA"/>
</dbReference>
<proteinExistence type="predicted"/>
<name>A0A381VKR4_9ZZZZ</name>
<organism evidence="2">
    <name type="scientific">marine metagenome</name>
    <dbReference type="NCBI Taxonomy" id="408172"/>
    <lineage>
        <taxon>unclassified sequences</taxon>
        <taxon>metagenomes</taxon>
        <taxon>ecological metagenomes</taxon>
    </lineage>
</organism>
<feature type="region of interest" description="Disordered" evidence="1">
    <location>
        <begin position="1"/>
        <end position="23"/>
    </location>
</feature>
<evidence type="ECO:0000313" key="2">
    <source>
        <dbReference type="EMBL" id="SVA40935.1"/>
    </source>
</evidence>
<protein>
    <submittedName>
        <fullName evidence="2">Uncharacterized protein</fullName>
    </submittedName>
</protein>
<feature type="non-terminal residue" evidence="2">
    <location>
        <position position="23"/>
    </location>
</feature>